<dbReference type="Proteomes" id="UP000727490">
    <property type="component" value="Unassembled WGS sequence"/>
</dbReference>
<keyword evidence="3" id="KW-1185">Reference proteome</keyword>
<dbReference type="SMART" id="SM00899">
    <property type="entry name" value="FeoA"/>
    <property type="match status" value="1"/>
</dbReference>
<protein>
    <submittedName>
        <fullName evidence="2">Ferrous iron transport protein A</fullName>
    </submittedName>
</protein>
<dbReference type="InterPro" id="IPR007167">
    <property type="entry name" value="Fe-transptr_FeoA-like"/>
</dbReference>
<organism evidence="2 3">
    <name type="scientific">Arthrospiribacter ruber</name>
    <dbReference type="NCBI Taxonomy" id="2487934"/>
    <lineage>
        <taxon>Bacteria</taxon>
        <taxon>Pseudomonadati</taxon>
        <taxon>Bacteroidota</taxon>
        <taxon>Cytophagia</taxon>
        <taxon>Cytophagales</taxon>
        <taxon>Cyclobacteriaceae</taxon>
        <taxon>Arthrospiribacter</taxon>
    </lineage>
</organism>
<accession>A0A951MF03</accession>
<dbReference type="GO" id="GO:0046914">
    <property type="term" value="F:transition metal ion binding"/>
    <property type="evidence" value="ECO:0007669"/>
    <property type="project" value="InterPro"/>
</dbReference>
<evidence type="ECO:0000259" key="1">
    <source>
        <dbReference type="SMART" id="SM00899"/>
    </source>
</evidence>
<feature type="domain" description="Ferrous iron transporter FeoA-like" evidence="1">
    <location>
        <begin position="5"/>
        <end position="76"/>
    </location>
</feature>
<name>A0A951MF03_9BACT</name>
<dbReference type="RefSeq" id="WP_219292747.1">
    <property type="nucleotide sequence ID" value="NZ_RPHB01000008.1"/>
</dbReference>
<dbReference type="AlphaFoldDB" id="A0A951MF03"/>
<proteinExistence type="predicted"/>
<dbReference type="EMBL" id="RPHB01000008">
    <property type="protein sequence ID" value="MBW3469557.1"/>
    <property type="molecule type" value="Genomic_DNA"/>
</dbReference>
<evidence type="ECO:0000313" key="2">
    <source>
        <dbReference type="EMBL" id="MBW3469557.1"/>
    </source>
</evidence>
<gene>
    <name evidence="2" type="ORF">EGN73_17295</name>
</gene>
<dbReference type="Pfam" id="PF04023">
    <property type="entry name" value="FeoA"/>
    <property type="match status" value="1"/>
</dbReference>
<reference evidence="2 3" key="1">
    <citation type="journal article" date="2020" name="Syst. Appl. Microbiol.">
        <title>Arthrospiribacter ruber gen. nov., sp. nov., a novel bacterium isolated from Arthrospira cultures.</title>
        <authorList>
            <person name="Waleron M."/>
            <person name="Misztak A."/>
            <person name="Waleron M.M."/>
            <person name="Furmaniak M."/>
            <person name="Mrozik A."/>
            <person name="Waleron K."/>
        </authorList>
    </citation>
    <scope>NUCLEOTIDE SEQUENCE [LARGE SCALE GENOMIC DNA]</scope>
    <source>
        <strain evidence="2 3">DPMB0001</strain>
    </source>
</reference>
<sequence length="81" mass="8959">MNLKIKASDIVQDKEYHILGFEDSDLQINLVEIGIMVGKSIILRHKAPLHGAIAFEVDGNMVCMRPSEAELIITEPLDSAI</sequence>
<comment type="caution">
    <text evidence="2">The sequence shown here is derived from an EMBL/GenBank/DDBJ whole genome shotgun (WGS) entry which is preliminary data.</text>
</comment>
<evidence type="ECO:0000313" key="3">
    <source>
        <dbReference type="Proteomes" id="UP000727490"/>
    </source>
</evidence>